<gene>
    <name evidence="1" type="ORF">L1987_02863</name>
</gene>
<accession>A0ACB9K921</accession>
<reference evidence="1 2" key="2">
    <citation type="journal article" date="2022" name="Mol. Ecol. Resour.">
        <title>The genomes of chicory, endive, great burdock and yacon provide insights into Asteraceae paleo-polyploidization history and plant inulin production.</title>
        <authorList>
            <person name="Fan W."/>
            <person name="Wang S."/>
            <person name="Wang H."/>
            <person name="Wang A."/>
            <person name="Jiang F."/>
            <person name="Liu H."/>
            <person name="Zhao H."/>
            <person name="Xu D."/>
            <person name="Zhang Y."/>
        </authorList>
    </citation>
    <scope>NUCLEOTIDE SEQUENCE [LARGE SCALE GENOMIC DNA]</scope>
    <source>
        <strain evidence="2">cv. Yunnan</strain>
        <tissue evidence="1">Leaves</tissue>
    </source>
</reference>
<proteinExistence type="predicted"/>
<dbReference type="Proteomes" id="UP001056120">
    <property type="component" value="Linkage Group LG01"/>
</dbReference>
<evidence type="ECO:0000313" key="1">
    <source>
        <dbReference type="EMBL" id="KAI3828753.1"/>
    </source>
</evidence>
<protein>
    <submittedName>
        <fullName evidence="1">Uncharacterized protein</fullName>
    </submittedName>
</protein>
<keyword evidence="2" id="KW-1185">Reference proteome</keyword>
<name>A0ACB9K921_9ASTR</name>
<comment type="caution">
    <text evidence="1">The sequence shown here is derived from an EMBL/GenBank/DDBJ whole genome shotgun (WGS) entry which is preliminary data.</text>
</comment>
<sequence>MKSARCGSMTLEMTHIGAVRYDLDRSDVTAVRGHGLLTCVQPIELDFRSIEKKKMNFTLKVVGNLVVTYDAIEGYVDFSFDLNDCSDSR</sequence>
<evidence type="ECO:0000313" key="2">
    <source>
        <dbReference type="Proteomes" id="UP001056120"/>
    </source>
</evidence>
<organism evidence="1 2">
    <name type="scientific">Smallanthus sonchifolius</name>
    <dbReference type="NCBI Taxonomy" id="185202"/>
    <lineage>
        <taxon>Eukaryota</taxon>
        <taxon>Viridiplantae</taxon>
        <taxon>Streptophyta</taxon>
        <taxon>Embryophyta</taxon>
        <taxon>Tracheophyta</taxon>
        <taxon>Spermatophyta</taxon>
        <taxon>Magnoliopsida</taxon>
        <taxon>eudicotyledons</taxon>
        <taxon>Gunneridae</taxon>
        <taxon>Pentapetalae</taxon>
        <taxon>asterids</taxon>
        <taxon>campanulids</taxon>
        <taxon>Asterales</taxon>
        <taxon>Asteraceae</taxon>
        <taxon>Asteroideae</taxon>
        <taxon>Heliantheae alliance</taxon>
        <taxon>Millerieae</taxon>
        <taxon>Smallanthus</taxon>
    </lineage>
</organism>
<dbReference type="EMBL" id="CM042018">
    <property type="protein sequence ID" value="KAI3828753.1"/>
    <property type="molecule type" value="Genomic_DNA"/>
</dbReference>
<reference evidence="2" key="1">
    <citation type="journal article" date="2022" name="Mol. Ecol. Resour.">
        <title>The genomes of chicory, endive, great burdock and yacon provide insights into Asteraceae palaeo-polyploidization history and plant inulin production.</title>
        <authorList>
            <person name="Fan W."/>
            <person name="Wang S."/>
            <person name="Wang H."/>
            <person name="Wang A."/>
            <person name="Jiang F."/>
            <person name="Liu H."/>
            <person name="Zhao H."/>
            <person name="Xu D."/>
            <person name="Zhang Y."/>
        </authorList>
    </citation>
    <scope>NUCLEOTIDE SEQUENCE [LARGE SCALE GENOMIC DNA]</scope>
    <source>
        <strain evidence="2">cv. Yunnan</strain>
    </source>
</reference>